<feature type="domain" description="Calcineurin-like phosphoesterase" evidence="2">
    <location>
        <begin position="158"/>
        <end position="325"/>
    </location>
</feature>
<keyword evidence="1" id="KW-0812">Transmembrane</keyword>
<dbReference type="PANTHER" id="PTHR31302">
    <property type="entry name" value="TRANSMEMBRANE PROTEIN WITH METALLOPHOSPHOESTERASE DOMAIN-RELATED"/>
    <property type="match status" value="1"/>
</dbReference>
<dbReference type="GO" id="GO:0016787">
    <property type="term" value="F:hydrolase activity"/>
    <property type="evidence" value="ECO:0007669"/>
    <property type="project" value="InterPro"/>
</dbReference>
<sequence>MQSRMVILFIFLITVYSSINYYIGWHLTDWLDAVGISYSPWSFWIPFGIIAYGYILGRFRLPAVLLPAGRLLKVIGSYFIFFMEAAFLLFVLYDLIKLIVYATGSAMTDYSLYAGSAVVALLIVLFAIGSRNAWSPIVRQYELNIDKEPIPGGQVEWTVAVASDIHLGNTVGRKHLAKLVSRVNAMKPDLILLPGDVIDDSIEPYLRNRMGEVLGQLKSERGIYAVLGNHEYFGGHIEQYVAEMKKIGIQVLRDETVDIGGELSIAGRKDKTAESAEPSRRLGVNELISSLDHAKPIILMDHQPTKFAAAAEAGADVMLSGHTHRGQFAPNHLITKRLFELDWGYMRKGAMHVVVSSGFGSWGPPIRIGSRSEIIQLRILLGNK</sequence>
<dbReference type="InterPro" id="IPR029052">
    <property type="entry name" value="Metallo-depent_PP-like"/>
</dbReference>
<evidence type="ECO:0000259" key="2">
    <source>
        <dbReference type="Pfam" id="PF00149"/>
    </source>
</evidence>
<proteinExistence type="predicted"/>
<evidence type="ECO:0000256" key="1">
    <source>
        <dbReference type="SAM" id="Phobius"/>
    </source>
</evidence>
<protein>
    <submittedName>
        <fullName evidence="3">Metallophosphoesterase</fullName>
    </submittedName>
</protein>
<dbReference type="InterPro" id="IPR004843">
    <property type="entry name" value="Calcineurin-like_PHP"/>
</dbReference>
<keyword evidence="1" id="KW-1133">Transmembrane helix</keyword>
<feature type="transmembrane region" description="Helical" evidence="1">
    <location>
        <begin position="41"/>
        <end position="59"/>
    </location>
</feature>
<keyword evidence="1" id="KW-0472">Membrane</keyword>
<dbReference type="AlphaFoldDB" id="A0A7G5C7P0"/>
<dbReference type="KEGG" id="cchl:FPL14_28340"/>
<organism evidence="3 4">
    <name type="scientific">Cohnella cholangitidis</name>
    <dbReference type="NCBI Taxonomy" id="2598458"/>
    <lineage>
        <taxon>Bacteria</taxon>
        <taxon>Bacillati</taxon>
        <taxon>Bacillota</taxon>
        <taxon>Bacilli</taxon>
        <taxon>Bacillales</taxon>
        <taxon>Paenibacillaceae</taxon>
        <taxon>Cohnella</taxon>
    </lineage>
</organism>
<dbReference type="InterPro" id="IPR051158">
    <property type="entry name" value="Metallophosphoesterase_sf"/>
</dbReference>
<accession>A0A7G5C7P0</accession>
<dbReference type="CDD" id="cd07385">
    <property type="entry name" value="MPP_YkuE_C"/>
    <property type="match status" value="1"/>
</dbReference>
<dbReference type="PANTHER" id="PTHR31302:SF0">
    <property type="entry name" value="TRANSMEMBRANE PROTEIN WITH METALLOPHOSPHOESTERASE DOMAIN"/>
    <property type="match status" value="1"/>
</dbReference>
<reference evidence="3 4" key="1">
    <citation type="submission" date="2019-07" db="EMBL/GenBank/DDBJ databases">
        <authorList>
            <person name="Kim J.K."/>
            <person name="Cheong H.-M."/>
            <person name="Choi Y."/>
            <person name="Hwang K.J."/>
            <person name="Lee S."/>
            <person name="Choi C."/>
        </authorList>
    </citation>
    <scope>NUCLEOTIDE SEQUENCE [LARGE SCALE GENOMIC DNA]</scope>
    <source>
        <strain evidence="3 4">KS 22</strain>
    </source>
</reference>
<keyword evidence="4" id="KW-1185">Reference proteome</keyword>
<name>A0A7G5C7P0_9BACL</name>
<gene>
    <name evidence="3" type="ORF">FPL14_28340</name>
</gene>
<feature type="transmembrane region" description="Helical" evidence="1">
    <location>
        <begin position="112"/>
        <end position="129"/>
    </location>
</feature>
<dbReference type="Proteomes" id="UP000515679">
    <property type="component" value="Chromosome"/>
</dbReference>
<feature type="transmembrane region" description="Helical" evidence="1">
    <location>
        <begin position="71"/>
        <end position="92"/>
    </location>
</feature>
<evidence type="ECO:0000313" key="4">
    <source>
        <dbReference type="Proteomes" id="UP000515679"/>
    </source>
</evidence>
<evidence type="ECO:0000313" key="3">
    <source>
        <dbReference type="EMBL" id="QMV45224.1"/>
    </source>
</evidence>
<dbReference type="EMBL" id="CP041969">
    <property type="protein sequence ID" value="QMV45224.1"/>
    <property type="molecule type" value="Genomic_DNA"/>
</dbReference>
<dbReference type="SUPFAM" id="SSF56300">
    <property type="entry name" value="Metallo-dependent phosphatases"/>
    <property type="match status" value="1"/>
</dbReference>
<dbReference type="Gene3D" id="3.60.21.10">
    <property type="match status" value="1"/>
</dbReference>
<dbReference type="Pfam" id="PF00149">
    <property type="entry name" value="Metallophos"/>
    <property type="match status" value="1"/>
</dbReference>